<dbReference type="RefSeq" id="WP_187000344.1">
    <property type="nucleotide sequence ID" value="NZ_CP060414.2"/>
</dbReference>
<dbReference type="KEGG" id="nmus:H7A79_2152"/>
<keyword evidence="2" id="KW-1185">Reference proteome</keyword>
<organism evidence="1 2">
    <name type="scientific">Neisseria musculi</name>
    <dbReference type="NCBI Taxonomy" id="1815583"/>
    <lineage>
        <taxon>Bacteria</taxon>
        <taxon>Pseudomonadati</taxon>
        <taxon>Pseudomonadota</taxon>
        <taxon>Betaproteobacteria</taxon>
        <taxon>Neisseriales</taxon>
        <taxon>Neisseriaceae</taxon>
        <taxon>Neisseria</taxon>
    </lineage>
</organism>
<accession>A0A7H1MDY9</accession>
<protein>
    <submittedName>
        <fullName evidence="1">Uncharacterized protein</fullName>
    </submittedName>
</protein>
<evidence type="ECO:0000313" key="1">
    <source>
        <dbReference type="EMBL" id="QNT59854.1"/>
    </source>
</evidence>
<name>A0A7H1MDY9_9NEIS</name>
<gene>
    <name evidence="1" type="ORF">H7A79_2152</name>
</gene>
<evidence type="ECO:0000313" key="2">
    <source>
        <dbReference type="Proteomes" id="UP000516412"/>
    </source>
</evidence>
<reference evidence="1" key="1">
    <citation type="submission" date="2024-06" db="EMBL/GenBank/DDBJ databases">
        <title>Complete Genome Sequence of mouse commensal type strain Neisseria musculi.</title>
        <authorList>
            <person name="Thapa E."/>
            <person name="Aluvathingal J."/>
            <person name="Nadendla S."/>
            <person name="Mehta A."/>
            <person name="Tettelin H."/>
            <person name="Weyand N.J."/>
        </authorList>
    </citation>
    <scope>NUCLEOTIDE SEQUENCE</scope>
    <source>
        <strain evidence="1">NW831</strain>
    </source>
</reference>
<sequence length="239" mass="26139">MNLYKNIDSYSGFVGWNTASNIFDTFSPNEWQPVSTPKASDYVPLPTPAAPSATDYIRTQPYPESSVTKLSTLDTLPVMETTLGGGKRYSVEELQQIGSKSREEIIEFFKNIGGTATETIEEGRVFTSYSSPLLPGKSISLNDKGDLFWITSYAKSPEDIYIIGSKTTTLTDSEIVAIINAQNNLSPQAEDYVSVETAFATENSNTEIPTNLPTETATVLRPDIAPVSPITPNYLQPCL</sequence>
<proteinExistence type="predicted"/>
<dbReference type="Proteomes" id="UP000516412">
    <property type="component" value="Chromosome"/>
</dbReference>
<dbReference type="AlphaFoldDB" id="A0A7H1MDY9"/>
<dbReference type="EMBL" id="CP060414">
    <property type="protein sequence ID" value="QNT59854.1"/>
    <property type="molecule type" value="Genomic_DNA"/>
</dbReference>